<reference evidence="3 4" key="1">
    <citation type="submission" date="2019-04" db="EMBL/GenBank/DDBJ databases">
        <title>Friends and foes A comparative genomics studyof 23 Aspergillus species from section Flavi.</title>
        <authorList>
            <consortium name="DOE Joint Genome Institute"/>
            <person name="Kjaerbolling I."/>
            <person name="Vesth T."/>
            <person name="Frisvad J.C."/>
            <person name="Nybo J.L."/>
            <person name="Theobald S."/>
            <person name="Kildgaard S."/>
            <person name="Isbrandt T."/>
            <person name="Kuo A."/>
            <person name="Sato A."/>
            <person name="Lyhne E.K."/>
            <person name="Kogle M.E."/>
            <person name="Wiebenga A."/>
            <person name="Kun R.S."/>
            <person name="Lubbers R.J."/>
            <person name="Makela M.R."/>
            <person name="Barry K."/>
            <person name="Chovatia M."/>
            <person name="Clum A."/>
            <person name="Daum C."/>
            <person name="Haridas S."/>
            <person name="He G."/>
            <person name="LaButti K."/>
            <person name="Lipzen A."/>
            <person name="Mondo S."/>
            <person name="Riley R."/>
            <person name="Salamov A."/>
            <person name="Simmons B.A."/>
            <person name="Magnuson J.K."/>
            <person name="Henrissat B."/>
            <person name="Mortensen U.H."/>
            <person name="Larsen T.O."/>
            <person name="Devries R.P."/>
            <person name="Grigoriev I.V."/>
            <person name="Machida M."/>
            <person name="Baker S.E."/>
            <person name="Andersen M.R."/>
        </authorList>
    </citation>
    <scope>NUCLEOTIDE SEQUENCE [LARGE SCALE GENOMIC DNA]</scope>
    <source>
        <strain evidence="3 4">IBT 29228</strain>
    </source>
</reference>
<gene>
    <name evidence="3" type="ORF">BDV26DRAFT_272376</name>
</gene>
<evidence type="ECO:0000256" key="1">
    <source>
        <dbReference type="ARBA" id="ARBA00005564"/>
    </source>
</evidence>
<feature type="chain" id="PRO_5025034903" evidence="2">
    <location>
        <begin position="20"/>
        <end position="407"/>
    </location>
</feature>
<dbReference type="GO" id="GO:0017057">
    <property type="term" value="F:6-phosphogluconolactonase activity"/>
    <property type="evidence" value="ECO:0007669"/>
    <property type="project" value="TreeGrafter"/>
</dbReference>
<dbReference type="AlphaFoldDB" id="A0A5N7AU04"/>
<dbReference type="Proteomes" id="UP000326198">
    <property type="component" value="Unassembled WGS sequence"/>
</dbReference>
<organism evidence="3 4">
    <name type="scientific">Aspergillus bertholletiae</name>
    <dbReference type="NCBI Taxonomy" id="1226010"/>
    <lineage>
        <taxon>Eukaryota</taxon>
        <taxon>Fungi</taxon>
        <taxon>Dikarya</taxon>
        <taxon>Ascomycota</taxon>
        <taxon>Pezizomycotina</taxon>
        <taxon>Eurotiomycetes</taxon>
        <taxon>Eurotiomycetidae</taxon>
        <taxon>Eurotiales</taxon>
        <taxon>Aspergillaceae</taxon>
        <taxon>Aspergillus</taxon>
        <taxon>Aspergillus subgen. Circumdati</taxon>
    </lineage>
</organism>
<dbReference type="InterPro" id="IPR050282">
    <property type="entry name" value="Cycloisomerase_2"/>
</dbReference>
<feature type="signal peptide" evidence="2">
    <location>
        <begin position="1"/>
        <end position="19"/>
    </location>
</feature>
<dbReference type="OrthoDB" id="9972196at2759"/>
<evidence type="ECO:0000313" key="3">
    <source>
        <dbReference type="EMBL" id="KAE8373334.1"/>
    </source>
</evidence>
<evidence type="ECO:0000313" key="4">
    <source>
        <dbReference type="Proteomes" id="UP000326198"/>
    </source>
</evidence>
<name>A0A5N7AU04_9EURO</name>
<dbReference type="Pfam" id="PF10282">
    <property type="entry name" value="Lactonase"/>
    <property type="match status" value="1"/>
</dbReference>
<evidence type="ECO:0000256" key="2">
    <source>
        <dbReference type="SAM" id="SignalP"/>
    </source>
</evidence>
<dbReference type="EMBL" id="ML736319">
    <property type="protein sequence ID" value="KAE8373334.1"/>
    <property type="molecule type" value="Genomic_DNA"/>
</dbReference>
<proteinExistence type="inferred from homology"/>
<dbReference type="Gene3D" id="2.130.10.10">
    <property type="entry name" value="YVTN repeat-like/Quinoprotein amine dehydrogenase"/>
    <property type="match status" value="1"/>
</dbReference>
<comment type="similarity">
    <text evidence="1">Belongs to the cycloisomerase 2 family.</text>
</comment>
<sequence>MYLQSALALSLALPSLSTAARLFATHYDGKVYSLNLEEQGDKFSLTKTHDLTTCGGAGSASALTVDSNRKLLWCVGEGTPGALTALKVEDDGKFNEAAKVETRPGGVDSVMYGKKQEFLAIAHYGNSSISLFNIPFKDNQEVEPFDIVELPPPKVVTEKQSKSQPHQVLLDPTGAFLLSPDLGADVMHVFAIDQNSGKLNKCAPNSTIYYEKGSGPRHGVFVTSGEGHHARLTRSPHRPTRRQGGKTTLYTVEELRGYVCAFDVSYVSDGCPVFTPLSNCFRPYPDSKFPSESTTLAEIRAAGPSLHISVRKDAKFNGDDSLVTLKPDQKTVTDADLFSSGGKTPRSFVINKKGDLVAVANQDSSTVVIVKRDPQTGKLLKEVASLLVGEAPAAGVWGGLSSIVWYE</sequence>
<dbReference type="PANTHER" id="PTHR30344">
    <property type="entry name" value="6-PHOSPHOGLUCONOLACTONASE-RELATED"/>
    <property type="match status" value="1"/>
</dbReference>
<dbReference type="InterPro" id="IPR015943">
    <property type="entry name" value="WD40/YVTN_repeat-like_dom_sf"/>
</dbReference>
<dbReference type="InterPro" id="IPR019405">
    <property type="entry name" value="Lactonase_7-beta_prop"/>
</dbReference>
<protein>
    <submittedName>
        <fullName evidence="3">Lactonase, 7-bladed beta-propeller-domain-containing protein</fullName>
    </submittedName>
</protein>
<accession>A0A5N7AU04</accession>
<keyword evidence="2" id="KW-0732">Signal</keyword>
<dbReference type="PANTHER" id="PTHR30344:SF1">
    <property type="entry name" value="6-PHOSPHOGLUCONOLACTONASE"/>
    <property type="match status" value="1"/>
</dbReference>
<dbReference type="SUPFAM" id="SSF75011">
    <property type="entry name" value="3-carboxy-cis,cis-mucoante lactonizing enzyme"/>
    <property type="match status" value="1"/>
</dbReference>
<keyword evidence="4" id="KW-1185">Reference proteome</keyword>